<dbReference type="EMBL" id="BTGU01006964">
    <property type="protein sequence ID" value="GMN26021.1"/>
    <property type="molecule type" value="Genomic_DNA"/>
</dbReference>
<feature type="transmembrane region" description="Helical" evidence="2">
    <location>
        <begin position="123"/>
        <end position="147"/>
    </location>
</feature>
<dbReference type="PANTHER" id="PTHR11206">
    <property type="entry name" value="MULTIDRUG RESISTANCE PROTEIN"/>
    <property type="match status" value="1"/>
</dbReference>
<keyword evidence="2" id="KW-0472">Membrane</keyword>
<comment type="similarity">
    <text evidence="1">Belongs to the multi antimicrobial extrusion (MATE) (TC 2.A.66.1) family.</text>
</comment>
<gene>
    <name evidence="3" type="ORF">TIFTF001_049256</name>
    <name evidence="4" type="ORF">TIFTF001_049259</name>
</gene>
<comment type="caution">
    <text evidence="3">The sequence shown here is derived from an EMBL/GenBank/DDBJ whole genome shotgun (WGS) entry which is preliminary data.</text>
</comment>
<protein>
    <recommendedName>
        <fullName evidence="6">Protein DETOXIFICATION</fullName>
    </recommendedName>
</protein>
<evidence type="ECO:0000256" key="1">
    <source>
        <dbReference type="ARBA" id="ARBA00010199"/>
    </source>
</evidence>
<dbReference type="Proteomes" id="UP001187192">
    <property type="component" value="Unassembled WGS sequence"/>
</dbReference>
<keyword evidence="5" id="KW-1185">Reference proteome</keyword>
<accession>A0AA88CQI9</accession>
<dbReference type="GO" id="GO:0042910">
    <property type="term" value="F:xenobiotic transmembrane transporter activity"/>
    <property type="evidence" value="ECO:0007669"/>
    <property type="project" value="InterPro"/>
</dbReference>
<keyword evidence="2" id="KW-1133">Transmembrane helix</keyword>
<evidence type="ECO:0008006" key="6">
    <source>
        <dbReference type="Google" id="ProtNLM"/>
    </source>
</evidence>
<keyword evidence="2" id="KW-0812">Transmembrane</keyword>
<proteinExistence type="inferred from homology"/>
<evidence type="ECO:0000313" key="4">
    <source>
        <dbReference type="EMBL" id="GMN26029.1"/>
    </source>
</evidence>
<organism evidence="3 5">
    <name type="scientific">Ficus carica</name>
    <name type="common">Common fig</name>
    <dbReference type="NCBI Taxonomy" id="3494"/>
    <lineage>
        <taxon>Eukaryota</taxon>
        <taxon>Viridiplantae</taxon>
        <taxon>Streptophyta</taxon>
        <taxon>Embryophyta</taxon>
        <taxon>Tracheophyta</taxon>
        <taxon>Spermatophyta</taxon>
        <taxon>Magnoliopsida</taxon>
        <taxon>eudicotyledons</taxon>
        <taxon>Gunneridae</taxon>
        <taxon>Pentapetalae</taxon>
        <taxon>rosids</taxon>
        <taxon>fabids</taxon>
        <taxon>Rosales</taxon>
        <taxon>Moraceae</taxon>
        <taxon>Ficeae</taxon>
        <taxon>Ficus</taxon>
    </lineage>
</organism>
<evidence type="ECO:0000256" key="2">
    <source>
        <dbReference type="SAM" id="Phobius"/>
    </source>
</evidence>
<evidence type="ECO:0000313" key="3">
    <source>
        <dbReference type="EMBL" id="GMN26021.1"/>
    </source>
</evidence>
<sequence length="195" mass="20721">MPNSEVTTSLIAICVNTEAIAYMVAYGLSAAASTRVSNELGAGHPNKAKSAMFVSLKLSVFLAVLVVVGLGFGHGLWARTFSDSSEIIDSFASMTPLLALSIMLDALQGVLSGVARGCGWQHIAVYVNLAMFYFVGMTIAALLAFKFNLNVKGLWIGLTCGLSCQAATLLLITLRTKWTKLQLSENSEKVDPVLA</sequence>
<dbReference type="AlphaFoldDB" id="A0AA88CQI9"/>
<dbReference type="GO" id="GO:0016020">
    <property type="term" value="C:membrane"/>
    <property type="evidence" value="ECO:0007669"/>
    <property type="project" value="InterPro"/>
</dbReference>
<reference evidence="3" key="1">
    <citation type="submission" date="2023-07" db="EMBL/GenBank/DDBJ databases">
        <title>draft genome sequence of fig (Ficus carica).</title>
        <authorList>
            <person name="Takahashi T."/>
            <person name="Nishimura K."/>
        </authorList>
    </citation>
    <scope>NUCLEOTIDE SEQUENCE</scope>
</reference>
<name>A0AA88CQI9_FICCA</name>
<evidence type="ECO:0000313" key="5">
    <source>
        <dbReference type="Proteomes" id="UP001187192"/>
    </source>
</evidence>
<dbReference type="Pfam" id="PF01554">
    <property type="entry name" value="MatE"/>
    <property type="match status" value="1"/>
</dbReference>
<feature type="transmembrane region" description="Helical" evidence="2">
    <location>
        <begin position="91"/>
        <end position="111"/>
    </location>
</feature>
<dbReference type="InterPro" id="IPR002528">
    <property type="entry name" value="MATE_fam"/>
</dbReference>
<feature type="transmembrane region" description="Helical" evidence="2">
    <location>
        <begin position="153"/>
        <end position="174"/>
    </location>
</feature>
<dbReference type="EMBL" id="BTGU01006965">
    <property type="protein sequence ID" value="GMN26029.1"/>
    <property type="molecule type" value="Genomic_DNA"/>
</dbReference>
<dbReference type="GO" id="GO:0015297">
    <property type="term" value="F:antiporter activity"/>
    <property type="evidence" value="ECO:0007669"/>
    <property type="project" value="InterPro"/>
</dbReference>
<feature type="transmembrane region" description="Helical" evidence="2">
    <location>
        <begin position="6"/>
        <end position="29"/>
    </location>
</feature>
<feature type="transmembrane region" description="Helical" evidence="2">
    <location>
        <begin position="50"/>
        <end position="71"/>
    </location>
</feature>